<dbReference type="OrthoDB" id="7428787at2"/>
<dbReference type="EMBL" id="WTYM01000030">
    <property type="protein sequence ID" value="MXO58719.1"/>
    <property type="molecule type" value="Genomic_DNA"/>
</dbReference>
<keyword evidence="1" id="KW-0732">Signal</keyword>
<dbReference type="RefSeq" id="WP_159792463.1">
    <property type="nucleotide sequence ID" value="NZ_WTYM01000030.1"/>
</dbReference>
<feature type="signal peptide" evidence="1">
    <location>
        <begin position="1"/>
        <end position="20"/>
    </location>
</feature>
<sequence length="124" mass="13013">MKRSALIAAALALGPVAASAQEGREAQPSAETQEHAITYLRVLYAGLESKEVGEDVKSVLMGCIFSNSLRAITEQMNKAIAASSVTVDRNEPSQLLGVMAGVCGYRPPAAQGQQGAPEQTLGRR</sequence>
<feature type="chain" id="PRO_5026159612" evidence="1">
    <location>
        <begin position="21"/>
        <end position="124"/>
    </location>
</feature>
<evidence type="ECO:0000313" key="3">
    <source>
        <dbReference type="Proteomes" id="UP000433652"/>
    </source>
</evidence>
<comment type="caution">
    <text evidence="2">The sequence shown here is derived from an EMBL/GenBank/DDBJ whole genome shotgun (WGS) entry which is preliminary data.</text>
</comment>
<evidence type="ECO:0000313" key="2">
    <source>
        <dbReference type="EMBL" id="MXO58719.1"/>
    </source>
</evidence>
<evidence type="ECO:0000256" key="1">
    <source>
        <dbReference type="SAM" id="SignalP"/>
    </source>
</evidence>
<dbReference type="AlphaFoldDB" id="A0A6I4ST67"/>
<proteinExistence type="predicted"/>
<dbReference type="Proteomes" id="UP000433652">
    <property type="component" value="Unassembled WGS sequence"/>
</dbReference>
<protein>
    <submittedName>
        <fullName evidence="2">Uncharacterized protein</fullName>
    </submittedName>
</protein>
<reference evidence="2 3" key="1">
    <citation type="submission" date="2019-12" db="EMBL/GenBank/DDBJ databases">
        <title>Genomic-based taxomic classification of the family Erythrobacteraceae.</title>
        <authorList>
            <person name="Xu L."/>
        </authorList>
    </citation>
    <scope>NUCLEOTIDE SEQUENCE [LARGE SCALE GENOMIC DNA]</scope>
    <source>
        <strain evidence="2 3">MCCC 1K01500</strain>
    </source>
</reference>
<gene>
    <name evidence="2" type="ORF">GRI89_04080</name>
</gene>
<organism evidence="2 3">
    <name type="scientific">Croceibacterium salegens</name>
    <dbReference type="NCBI Taxonomy" id="1737568"/>
    <lineage>
        <taxon>Bacteria</taxon>
        <taxon>Pseudomonadati</taxon>
        <taxon>Pseudomonadota</taxon>
        <taxon>Alphaproteobacteria</taxon>
        <taxon>Sphingomonadales</taxon>
        <taxon>Erythrobacteraceae</taxon>
        <taxon>Croceibacterium</taxon>
    </lineage>
</organism>
<accession>A0A6I4ST67</accession>
<keyword evidence="3" id="KW-1185">Reference proteome</keyword>
<name>A0A6I4ST67_9SPHN</name>